<keyword evidence="1" id="KW-0812">Transmembrane</keyword>
<gene>
    <name evidence="2" type="ORF">FisN_2Hu004</name>
</gene>
<reference evidence="2 3" key="1">
    <citation type="journal article" date="2015" name="Plant Cell">
        <title>Oil accumulation by the oleaginous diatom Fistulifera solaris as revealed by the genome and transcriptome.</title>
        <authorList>
            <person name="Tanaka T."/>
            <person name="Maeda Y."/>
            <person name="Veluchamy A."/>
            <person name="Tanaka M."/>
            <person name="Abida H."/>
            <person name="Marechal E."/>
            <person name="Bowler C."/>
            <person name="Muto M."/>
            <person name="Sunaga Y."/>
            <person name="Tanaka M."/>
            <person name="Yoshino T."/>
            <person name="Taniguchi T."/>
            <person name="Fukuda Y."/>
            <person name="Nemoto M."/>
            <person name="Matsumoto M."/>
            <person name="Wong P.S."/>
            <person name="Aburatani S."/>
            <person name="Fujibuchi W."/>
        </authorList>
    </citation>
    <scope>NUCLEOTIDE SEQUENCE [LARGE SCALE GENOMIC DNA]</scope>
    <source>
        <strain evidence="2 3">JPCC DA0580</strain>
    </source>
</reference>
<keyword evidence="3" id="KW-1185">Reference proteome</keyword>
<comment type="caution">
    <text evidence="2">The sequence shown here is derived from an EMBL/GenBank/DDBJ whole genome shotgun (WGS) entry which is preliminary data.</text>
</comment>
<feature type="transmembrane region" description="Helical" evidence="1">
    <location>
        <begin position="156"/>
        <end position="174"/>
    </location>
</feature>
<sequence>MVSAVFFVRRDRRQFERDEKDTIAVLIGINRLPVFSIMKQLLLTIIYCCCRLLLLPATSCAWMTHPLPRLIAQTPISLHRHDRLPRGTFTVCEAKSDSVRDMARSWTGLSFTAIRATARAATGISLTAIYASTLAATSLWIRQTMKWILSIVPPPLRYFAQPFLVLYYAPLFWIRQISHSKARRKQQKGTHEALLEGWKQAVAQADETVSYWPIHVSQDGSLESDLSEMDVSDAISESIEVSFDQNNGAS</sequence>
<dbReference type="EMBL" id="BDSP01000192">
    <property type="protein sequence ID" value="GAX22954.1"/>
    <property type="molecule type" value="Genomic_DNA"/>
</dbReference>
<dbReference type="InParanoid" id="A0A1Z5K9P8"/>
<feature type="transmembrane region" description="Helical" evidence="1">
    <location>
        <begin position="120"/>
        <end position="141"/>
    </location>
</feature>
<keyword evidence="1" id="KW-1133">Transmembrane helix</keyword>
<evidence type="ECO:0000313" key="2">
    <source>
        <dbReference type="EMBL" id="GAX22954.1"/>
    </source>
</evidence>
<name>A0A1Z5K9P8_FISSO</name>
<evidence type="ECO:0000313" key="3">
    <source>
        <dbReference type="Proteomes" id="UP000198406"/>
    </source>
</evidence>
<dbReference type="Proteomes" id="UP000198406">
    <property type="component" value="Unassembled WGS sequence"/>
</dbReference>
<dbReference type="OrthoDB" id="46457at2759"/>
<protein>
    <submittedName>
        <fullName evidence="2">Uncharacterized protein</fullName>
    </submittedName>
</protein>
<organism evidence="2 3">
    <name type="scientific">Fistulifera solaris</name>
    <name type="common">Oleaginous diatom</name>
    <dbReference type="NCBI Taxonomy" id="1519565"/>
    <lineage>
        <taxon>Eukaryota</taxon>
        <taxon>Sar</taxon>
        <taxon>Stramenopiles</taxon>
        <taxon>Ochrophyta</taxon>
        <taxon>Bacillariophyta</taxon>
        <taxon>Bacillariophyceae</taxon>
        <taxon>Bacillariophycidae</taxon>
        <taxon>Naviculales</taxon>
        <taxon>Naviculaceae</taxon>
        <taxon>Fistulifera</taxon>
    </lineage>
</organism>
<proteinExistence type="predicted"/>
<evidence type="ECO:0000256" key="1">
    <source>
        <dbReference type="SAM" id="Phobius"/>
    </source>
</evidence>
<keyword evidence="1" id="KW-0472">Membrane</keyword>
<dbReference type="AlphaFoldDB" id="A0A1Z5K9P8"/>
<accession>A0A1Z5K9P8</accession>